<dbReference type="Pfam" id="PF00113">
    <property type="entry name" value="Enolase_C"/>
    <property type="match status" value="1"/>
</dbReference>
<dbReference type="SFLD" id="SFLDG00178">
    <property type="entry name" value="enolase"/>
    <property type="match status" value="1"/>
</dbReference>
<keyword evidence="6" id="KW-0324">Glycolysis</keyword>
<evidence type="ECO:0000256" key="6">
    <source>
        <dbReference type="ARBA" id="ARBA00023152"/>
    </source>
</evidence>
<dbReference type="GO" id="GO:0000015">
    <property type="term" value="C:phosphopyruvate hydratase complex"/>
    <property type="evidence" value="ECO:0007669"/>
    <property type="project" value="InterPro"/>
</dbReference>
<name>X1C4W8_9ZZZZ</name>
<keyword evidence="5" id="KW-0460">Magnesium</keyword>
<evidence type="ECO:0000256" key="1">
    <source>
        <dbReference type="ARBA" id="ARBA00001946"/>
    </source>
</evidence>
<dbReference type="InterPro" id="IPR020809">
    <property type="entry name" value="Enolase_CS"/>
</dbReference>
<dbReference type="SMART" id="SM01192">
    <property type="entry name" value="Enolase_C"/>
    <property type="match status" value="1"/>
</dbReference>
<dbReference type="InterPro" id="IPR020810">
    <property type="entry name" value="Enolase_C"/>
</dbReference>
<dbReference type="SFLD" id="SFLDS00001">
    <property type="entry name" value="Enolase"/>
    <property type="match status" value="1"/>
</dbReference>
<dbReference type="PRINTS" id="PR00148">
    <property type="entry name" value="ENOLASE"/>
</dbReference>
<comment type="similarity">
    <text evidence="3">Belongs to the enolase family.</text>
</comment>
<dbReference type="UniPathway" id="UPA00109">
    <property type="reaction ID" value="UER00187"/>
</dbReference>
<dbReference type="PANTHER" id="PTHR11902">
    <property type="entry name" value="ENOLASE"/>
    <property type="match status" value="1"/>
</dbReference>
<dbReference type="EC" id="4.2.1.11" evidence="4"/>
<dbReference type="InterPro" id="IPR020811">
    <property type="entry name" value="Enolase_N"/>
</dbReference>
<dbReference type="GO" id="GO:0004634">
    <property type="term" value="F:phosphopyruvate hydratase activity"/>
    <property type="evidence" value="ECO:0007669"/>
    <property type="project" value="UniProtKB-EC"/>
</dbReference>
<evidence type="ECO:0000256" key="4">
    <source>
        <dbReference type="ARBA" id="ARBA00012058"/>
    </source>
</evidence>
<accession>X1C4W8</accession>
<dbReference type="InterPro" id="IPR036849">
    <property type="entry name" value="Enolase-like_C_sf"/>
</dbReference>
<dbReference type="InterPro" id="IPR029017">
    <property type="entry name" value="Enolase-like_N"/>
</dbReference>
<dbReference type="SUPFAM" id="SSF51604">
    <property type="entry name" value="Enolase C-terminal domain-like"/>
    <property type="match status" value="1"/>
</dbReference>
<feature type="domain" description="Enolase C-terminal TIM barrel" evidence="8">
    <location>
        <begin position="52"/>
        <end position="287"/>
    </location>
</feature>
<comment type="cofactor">
    <cofactor evidence="1">
        <name>Mg(2+)</name>
        <dbReference type="ChEBI" id="CHEBI:18420"/>
    </cofactor>
</comment>
<keyword evidence="7" id="KW-0456">Lyase</keyword>
<proteinExistence type="inferred from homology"/>
<dbReference type="GO" id="GO:0000287">
    <property type="term" value="F:magnesium ion binding"/>
    <property type="evidence" value="ECO:0007669"/>
    <property type="project" value="InterPro"/>
</dbReference>
<dbReference type="Gene3D" id="3.30.390.10">
    <property type="entry name" value="Enolase-like, N-terminal domain"/>
    <property type="match status" value="1"/>
</dbReference>
<evidence type="ECO:0000256" key="5">
    <source>
        <dbReference type="ARBA" id="ARBA00022842"/>
    </source>
</evidence>
<gene>
    <name evidence="9" type="ORF">S01H4_41958</name>
</gene>
<feature type="non-terminal residue" evidence="9">
    <location>
        <position position="287"/>
    </location>
</feature>
<evidence type="ECO:0000256" key="2">
    <source>
        <dbReference type="ARBA" id="ARBA00005031"/>
    </source>
</evidence>
<evidence type="ECO:0000256" key="3">
    <source>
        <dbReference type="ARBA" id="ARBA00009604"/>
    </source>
</evidence>
<dbReference type="PROSITE" id="PS00164">
    <property type="entry name" value="ENOLASE"/>
    <property type="match status" value="1"/>
</dbReference>
<dbReference type="Gene3D" id="3.20.20.120">
    <property type="entry name" value="Enolase-like C-terminal domain"/>
    <property type="match status" value="1"/>
</dbReference>
<dbReference type="GO" id="GO:0006096">
    <property type="term" value="P:glycolytic process"/>
    <property type="evidence" value="ECO:0007669"/>
    <property type="project" value="UniProtKB-UniPathway"/>
</dbReference>
<evidence type="ECO:0000259" key="8">
    <source>
        <dbReference type="SMART" id="SM01192"/>
    </source>
</evidence>
<evidence type="ECO:0000256" key="7">
    <source>
        <dbReference type="ARBA" id="ARBA00023239"/>
    </source>
</evidence>
<dbReference type="Pfam" id="PF03952">
    <property type="entry name" value="Enolase_N"/>
    <property type="match status" value="1"/>
</dbReference>
<dbReference type="PANTHER" id="PTHR11902:SF1">
    <property type="entry name" value="ENOLASE"/>
    <property type="match status" value="1"/>
</dbReference>
<organism evidence="9">
    <name type="scientific">marine sediment metagenome</name>
    <dbReference type="NCBI Taxonomy" id="412755"/>
    <lineage>
        <taxon>unclassified sequences</taxon>
        <taxon>metagenomes</taxon>
        <taxon>ecological metagenomes</taxon>
    </lineage>
</organism>
<comment type="caution">
    <text evidence="9">The sequence shown here is derived from an EMBL/GenBank/DDBJ whole genome shotgun (WGS) entry which is preliminary data.</text>
</comment>
<dbReference type="EMBL" id="BART01022991">
    <property type="protein sequence ID" value="GAH03116.1"/>
    <property type="molecule type" value="Genomic_DNA"/>
</dbReference>
<sequence length="287" mass="31764">PLIYLDNTKNKSKLGANAILGTSLACTRAGAICYHYPLYQYLTRLTRPQPEVFDLPVPFMNVINGGIHAGFTLDIQEFMIIPMGASSFKEALRWGSEIFHTLDKILKEKGHIANIGDEGGYTPKFKQNEQALAVISEAVTKTGLEPGKDVFLGLDVAASEFYSDGKYHLKIEKKSFSSDQMIDYLRGLSEKYPIYSIEDGLADDDWAGWTKLTQQLGTKIKIVGDDLFATNIEKLNRGVENQAANAVIIKPNQVGTLSETIKTTKLAEKSGYTNIISHRSGETEDTF</sequence>
<evidence type="ECO:0000313" key="9">
    <source>
        <dbReference type="EMBL" id="GAH03116.1"/>
    </source>
</evidence>
<comment type="pathway">
    <text evidence="2">Carbohydrate degradation; glycolysis; pyruvate from D-glyceraldehyde 3-phosphate: step 4/5.</text>
</comment>
<dbReference type="InterPro" id="IPR000941">
    <property type="entry name" value="Enolase"/>
</dbReference>
<reference evidence="9" key="1">
    <citation type="journal article" date="2014" name="Front. Microbiol.">
        <title>High frequency of phylogenetically diverse reductive dehalogenase-homologous genes in deep subseafloor sedimentary metagenomes.</title>
        <authorList>
            <person name="Kawai M."/>
            <person name="Futagami T."/>
            <person name="Toyoda A."/>
            <person name="Takaki Y."/>
            <person name="Nishi S."/>
            <person name="Hori S."/>
            <person name="Arai W."/>
            <person name="Tsubouchi T."/>
            <person name="Morono Y."/>
            <person name="Uchiyama I."/>
            <person name="Ito T."/>
            <person name="Fujiyama A."/>
            <person name="Inagaki F."/>
            <person name="Takami H."/>
        </authorList>
    </citation>
    <scope>NUCLEOTIDE SEQUENCE</scope>
    <source>
        <strain evidence="9">Expedition CK06-06</strain>
    </source>
</reference>
<protein>
    <recommendedName>
        <fullName evidence="4">phosphopyruvate hydratase</fullName>
        <ecNumber evidence="4">4.2.1.11</ecNumber>
    </recommendedName>
</protein>
<feature type="non-terminal residue" evidence="9">
    <location>
        <position position="1"/>
    </location>
</feature>
<dbReference type="AlphaFoldDB" id="X1C4W8"/>
<dbReference type="SUPFAM" id="SSF54826">
    <property type="entry name" value="Enolase N-terminal domain-like"/>
    <property type="match status" value="1"/>
</dbReference>